<gene>
    <name evidence="1" type="ORF">D5R40_30335</name>
</gene>
<sequence length="66" mass="7831">MNHHIYQIKLSGFTNKAGYCQKKNLNYQVYFVDIKYNFDNLIELKFTTKVLFLNFSSNYPLLIADS</sequence>
<comment type="caution">
    <text evidence="1">The sequence shown here is derived from an EMBL/GenBank/DDBJ whole genome shotgun (WGS) entry which is preliminary data.</text>
</comment>
<evidence type="ECO:0000313" key="2">
    <source>
        <dbReference type="Proteomes" id="UP000269154"/>
    </source>
</evidence>
<proteinExistence type="predicted"/>
<dbReference type="EMBL" id="RCBY01000338">
    <property type="protein sequence ID" value="RQH23962.1"/>
    <property type="molecule type" value="Genomic_DNA"/>
</dbReference>
<name>A0A3N6NXP6_9CYAN</name>
<keyword evidence="2" id="KW-1185">Reference proteome</keyword>
<dbReference type="AlphaFoldDB" id="A0A3N6NXP6"/>
<organism evidence="1 2">
    <name type="scientific">Okeania hirsuta</name>
    <dbReference type="NCBI Taxonomy" id="1458930"/>
    <lineage>
        <taxon>Bacteria</taxon>
        <taxon>Bacillati</taxon>
        <taxon>Cyanobacteriota</taxon>
        <taxon>Cyanophyceae</taxon>
        <taxon>Oscillatoriophycideae</taxon>
        <taxon>Oscillatoriales</taxon>
        <taxon>Microcoleaceae</taxon>
        <taxon>Okeania</taxon>
    </lineage>
</organism>
<accession>A0A3N6NXP6</accession>
<protein>
    <submittedName>
        <fullName evidence="1">Uncharacterized protein</fullName>
    </submittedName>
</protein>
<dbReference type="Proteomes" id="UP000269154">
    <property type="component" value="Unassembled WGS sequence"/>
</dbReference>
<reference evidence="1 2" key="1">
    <citation type="journal article" date="2018" name="ACS Chem. Biol.">
        <title>Ketoreductase domain dysfunction expands chemodiversity: malyngamide biosynthesis in the cyanobacterium Okeania hirsuta.</title>
        <authorList>
            <person name="Moss N.A."/>
            <person name="Leao T."/>
            <person name="Rankin M."/>
            <person name="McCullough T.M."/>
            <person name="Qu P."/>
            <person name="Korobeynikov A."/>
            <person name="Smith J.L."/>
            <person name="Gerwick L."/>
            <person name="Gerwick W.H."/>
        </authorList>
    </citation>
    <scope>NUCLEOTIDE SEQUENCE [LARGE SCALE GENOMIC DNA]</scope>
    <source>
        <strain evidence="1 2">PAB10Feb10-1</strain>
    </source>
</reference>
<evidence type="ECO:0000313" key="1">
    <source>
        <dbReference type="EMBL" id="RQH23962.1"/>
    </source>
</evidence>